<feature type="region of interest" description="Disordered" evidence="1">
    <location>
        <begin position="1"/>
        <end position="105"/>
    </location>
</feature>
<reference evidence="2" key="1">
    <citation type="journal article" date="2019" name="bioRxiv">
        <title>The Genome of the Zebra Mussel, Dreissena polymorpha: A Resource for Invasive Species Research.</title>
        <authorList>
            <person name="McCartney M.A."/>
            <person name="Auch B."/>
            <person name="Kono T."/>
            <person name="Mallez S."/>
            <person name="Zhang Y."/>
            <person name="Obille A."/>
            <person name="Becker A."/>
            <person name="Abrahante J.E."/>
            <person name="Garbe J."/>
            <person name="Badalamenti J.P."/>
            <person name="Herman A."/>
            <person name="Mangelson H."/>
            <person name="Liachko I."/>
            <person name="Sullivan S."/>
            <person name="Sone E.D."/>
            <person name="Koren S."/>
            <person name="Silverstein K.A.T."/>
            <person name="Beckman K.B."/>
            <person name="Gohl D.M."/>
        </authorList>
    </citation>
    <scope>NUCLEOTIDE SEQUENCE</scope>
    <source>
        <strain evidence="2">Duluth1</strain>
        <tissue evidence="2">Whole animal</tissue>
    </source>
</reference>
<feature type="compositionally biased region" description="Basic and acidic residues" evidence="1">
    <location>
        <begin position="94"/>
        <end position="105"/>
    </location>
</feature>
<name>A0A9D4HA62_DREPO</name>
<comment type="caution">
    <text evidence="2">The sequence shown here is derived from an EMBL/GenBank/DDBJ whole genome shotgun (WGS) entry which is preliminary data.</text>
</comment>
<reference evidence="2" key="2">
    <citation type="submission" date="2020-11" db="EMBL/GenBank/DDBJ databases">
        <authorList>
            <person name="McCartney M.A."/>
            <person name="Auch B."/>
            <person name="Kono T."/>
            <person name="Mallez S."/>
            <person name="Becker A."/>
            <person name="Gohl D.M."/>
            <person name="Silverstein K.A.T."/>
            <person name="Koren S."/>
            <person name="Bechman K.B."/>
            <person name="Herman A."/>
            <person name="Abrahante J.E."/>
            <person name="Garbe J."/>
        </authorList>
    </citation>
    <scope>NUCLEOTIDE SEQUENCE</scope>
    <source>
        <strain evidence="2">Duluth1</strain>
        <tissue evidence="2">Whole animal</tissue>
    </source>
</reference>
<accession>A0A9D4HA62</accession>
<proteinExistence type="predicted"/>
<protein>
    <submittedName>
        <fullName evidence="2">Uncharacterized protein</fullName>
    </submittedName>
</protein>
<evidence type="ECO:0000313" key="3">
    <source>
        <dbReference type="Proteomes" id="UP000828390"/>
    </source>
</evidence>
<dbReference type="EMBL" id="JAIWYP010000005">
    <property type="protein sequence ID" value="KAH3828062.1"/>
    <property type="molecule type" value="Genomic_DNA"/>
</dbReference>
<evidence type="ECO:0000256" key="1">
    <source>
        <dbReference type="SAM" id="MobiDB-lite"/>
    </source>
</evidence>
<feature type="compositionally biased region" description="Polar residues" evidence="1">
    <location>
        <begin position="35"/>
        <end position="45"/>
    </location>
</feature>
<sequence>MSEPAEQTPSGEGNDVTVPDGGQPETLEAGDNAPGQETENTEQTSPPTEPEAQAEETATETQAPEEVKATDVPEAAPTVVAEAPAPQEPGSALNKEEYERQIKENEALQAKLASALSNQEAERDAYRKLTEENGRLQKHYEDMKEKYDDMEGSYTLLNAEIESYKHVNFDQKDKIGRLESEVQRLKDTQGGDENIKALQEKLIRLSDDQEQKDRTIHELQGELDATKERLKDAEARAARSEQTVVPKSKTCVIM</sequence>
<evidence type="ECO:0000313" key="2">
    <source>
        <dbReference type="EMBL" id="KAH3828062.1"/>
    </source>
</evidence>
<dbReference type="Proteomes" id="UP000828390">
    <property type="component" value="Unassembled WGS sequence"/>
</dbReference>
<feature type="compositionally biased region" description="Low complexity" evidence="1">
    <location>
        <begin position="72"/>
        <end position="89"/>
    </location>
</feature>
<organism evidence="2 3">
    <name type="scientific">Dreissena polymorpha</name>
    <name type="common">Zebra mussel</name>
    <name type="synonym">Mytilus polymorpha</name>
    <dbReference type="NCBI Taxonomy" id="45954"/>
    <lineage>
        <taxon>Eukaryota</taxon>
        <taxon>Metazoa</taxon>
        <taxon>Spiralia</taxon>
        <taxon>Lophotrochozoa</taxon>
        <taxon>Mollusca</taxon>
        <taxon>Bivalvia</taxon>
        <taxon>Autobranchia</taxon>
        <taxon>Heteroconchia</taxon>
        <taxon>Euheterodonta</taxon>
        <taxon>Imparidentia</taxon>
        <taxon>Neoheterodontei</taxon>
        <taxon>Myida</taxon>
        <taxon>Dreissenoidea</taxon>
        <taxon>Dreissenidae</taxon>
        <taxon>Dreissena</taxon>
    </lineage>
</organism>
<feature type="compositionally biased region" description="Polar residues" evidence="1">
    <location>
        <begin position="1"/>
        <end position="11"/>
    </location>
</feature>
<gene>
    <name evidence="2" type="ORF">DPMN_130012</name>
</gene>
<dbReference type="OrthoDB" id="6161154at2759"/>
<dbReference type="AlphaFoldDB" id="A0A9D4HA62"/>
<keyword evidence="3" id="KW-1185">Reference proteome</keyword>